<reference evidence="1 2" key="1">
    <citation type="submission" date="2019-09" db="EMBL/GenBank/DDBJ databases">
        <authorList>
            <person name="Chen X.-Y."/>
        </authorList>
    </citation>
    <scope>NUCLEOTIDE SEQUENCE [LARGE SCALE GENOMIC DNA]</scope>
    <source>
        <strain evidence="1 2">NY5</strain>
    </source>
</reference>
<gene>
    <name evidence="1" type="ORF">F0M18_18910</name>
</gene>
<dbReference type="RefSeq" id="WP_149613033.1">
    <property type="nucleotide sequence ID" value="NZ_VTUX01000011.1"/>
</dbReference>
<evidence type="ECO:0000313" key="1">
    <source>
        <dbReference type="EMBL" id="KAA1188113.1"/>
    </source>
</evidence>
<accession>A0A5B0WMA9</accession>
<dbReference type="EMBL" id="VTUX01000011">
    <property type="protein sequence ID" value="KAA1188113.1"/>
    <property type="molecule type" value="Genomic_DNA"/>
</dbReference>
<dbReference type="Pfam" id="PF04315">
    <property type="entry name" value="EpmC"/>
    <property type="match status" value="1"/>
</dbReference>
<keyword evidence="1" id="KW-0251">Elongation factor</keyword>
<dbReference type="Proteomes" id="UP000323708">
    <property type="component" value="Unassembled WGS sequence"/>
</dbReference>
<dbReference type="AlphaFoldDB" id="A0A5B0WMA9"/>
<proteinExistence type="predicted"/>
<name>A0A5B0WMA9_9GAMM</name>
<comment type="caution">
    <text evidence="1">The sequence shown here is derived from an EMBL/GenBank/DDBJ whole genome shotgun (WGS) entry which is preliminary data.</text>
</comment>
<keyword evidence="1" id="KW-0648">Protein biosynthesis</keyword>
<keyword evidence="2" id="KW-1185">Reference proteome</keyword>
<dbReference type="InterPro" id="IPR007411">
    <property type="entry name" value="EpmC"/>
</dbReference>
<dbReference type="GO" id="GO:0003746">
    <property type="term" value="F:translation elongation factor activity"/>
    <property type="evidence" value="ECO:0007669"/>
    <property type="project" value="UniProtKB-KW"/>
</dbReference>
<evidence type="ECO:0000313" key="2">
    <source>
        <dbReference type="Proteomes" id="UP000323708"/>
    </source>
</evidence>
<organism evidence="1 2">
    <name type="scientific">Pseudohalioglobus sediminis</name>
    <dbReference type="NCBI Taxonomy" id="2606449"/>
    <lineage>
        <taxon>Bacteria</taxon>
        <taxon>Pseudomonadati</taxon>
        <taxon>Pseudomonadota</taxon>
        <taxon>Gammaproteobacteria</taxon>
        <taxon>Cellvibrionales</taxon>
        <taxon>Halieaceae</taxon>
        <taxon>Pseudohalioglobus</taxon>
    </lineage>
</organism>
<sequence>MTALHALAPFDSKRLESVFNQCFAGTENTQLRGGAEEPVYQPASGAGGVHLLFYREDYFASALHEIAHWCIAGRARRQQLDFGYWYAPEGRTPAQQQAFEAVEARPQALEWILAQACRYRFRTSADNFLADGTLPDTSAFCQQVVERARQFQREGLPPRAQQLFSALCCEFGQTDQLQTMVFRARDIL</sequence>
<protein>
    <submittedName>
        <fullName evidence="1">Elongation factor P hydroxylase</fullName>
    </submittedName>
</protein>